<dbReference type="RefSeq" id="WP_102611119.1">
    <property type="nucleotide sequence ID" value="NZ_CADIKD010000014.1"/>
</dbReference>
<dbReference type="Gene3D" id="3.40.50.2020">
    <property type="match status" value="1"/>
</dbReference>
<accession>A0A2N7VZ16</accession>
<evidence type="ECO:0000259" key="1">
    <source>
        <dbReference type="Pfam" id="PF00156"/>
    </source>
</evidence>
<dbReference type="CDD" id="cd06223">
    <property type="entry name" value="PRTases_typeI"/>
    <property type="match status" value="1"/>
</dbReference>
<dbReference type="EMBL" id="PNYB01000014">
    <property type="protein sequence ID" value="PMS22399.1"/>
    <property type="molecule type" value="Genomic_DNA"/>
</dbReference>
<keyword evidence="3" id="KW-1185">Reference proteome</keyword>
<protein>
    <submittedName>
        <fullName evidence="2">Phosphoribosyltransferase</fullName>
    </submittedName>
</protein>
<comment type="caution">
    <text evidence="2">The sequence shown here is derived from an EMBL/GenBank/DDBJ whole genome shotgun (WGS) entry which is preliminary data.</text>
</comment>
<dbReference type="AlphaFoldDB" id="A0A2N7VZ16"/>
<evidence type="ECO:0000313" key="2">
    <source>
        <dbReference type="EMBL" id="PMS22399.1"/>
    </source>
</evidence>
<feature type="domain" description="Phosphoribosyltransferase" evidence="1">
    <location>
        <begin position="12"/>
        <end position="130"/>
    </location>
</feature>
<reference evidence="2 3" key="1">
    <citation type="submission" date="2018-01" db="EMBL/GenBank/DDBJ databases">
        <title>Whole genome analyses suggest that Burkholderia sensu lato contains two further novel genera in the rhizoxinica-symbiotica group Mycetohabitans gen. nov., and Trinickia gen. nov.: implications for the evolution of diazotrophy and nodulation in the Burkholderiaceae.</title>
        <authorList>
            <person name="Estrada-de los Santos P."/>
            <person name="Palmer M."/>
            <person name="Chavez-Ramirez B."/>
            <person name="Beukes C."/>
            <person name="Steenkamp E.T."/>
            <person name="Hirsch A.M."/>
            <person name="Manyaka P."/>
            <person name="Maluk M."/>
            <person name="Lafos M."/>
            <person name="Crook M."/>
            <person name="Gross E."/>
            <person name="Simon M.F."/>
            <person name="Bueno dos Reis Junior F."/>
            <person name="Poole P.S."/>
            <person name="Venter S.N."/>
            <person name="James E.K."/>
        </authorList>
    </citation>
    <scope>NUCLEOTIDE SEQUENCE [LARGE SCALE GENOMIC DNA]</scope>
    <source>
        <strain evidence="2 3">GP25-8</strain>
    </source>
</reference>
<dbReference type="GO" id="GO:0016757">
    <property type="term" value="F:glycosyltransferase activity"/>
    <property type="evidence" value="ECO:0007669"/>
    <property type="project" value="UniProtKB-KW"/>
</dbReference>
<name>A0A2N7VZ16_9BURK</name>
<gene>
    <name evidence="2" type="ORF">C0Z19_16970</name>
</gene>
<dbReference type="InterPro" id="IPR029057">
    <property type="entry name" value="PRTase-like"/>
</dbReference>
<dbReference type="Proteomes" id="UP000235347">
    <property type="component" value="Unassembled WGS sequence"/>
</dbReference>
<proteinExistence type="predicted"/>
<organism evidence="2 3">
    <name type="scientific">Trinickia soli</name>
    <dbReference type="NCBI Taxonomy" id="380675"/>
    <lineage>
        <taxon>Bacteria</taxon>
        <taxon>Pseudomonadati</taxon>
        <taxon>Pseudomonadota</taxon>
        <taxon>Betaproteobacteria</taxon>
        <taxon>Burkholderiales</taxon>
        <taxon>Burkholderiaceae</taxon>
        <taxon>Trinickia</taxon>
    </lineage>
</organism>
<dbReference type="SUPFAM" id="SSF53271">
    <property type="entry name" value="PRTase-like"/>
    <property type="match status" value="1"/>
</dbReference>
<sequence length="322" mass="35251">MNKPVLALTYDQIDQWIASLQPDLAGERFACAIGVLRGGGPLALMVSHGIGVPAAFLRYERSTRIVTWDSSIPIPPPGSKVLVCEDIAGAGNTLDDCIAFLRRHGLELKTLVAGFDDLSRIRPDYGIDARGYFVLFPWERHAYTDAYRDAWRQTSAGTDGAIAEDHEFATYAIDLDGILLPDVPSSRYEADLAAALAERDALLPFERLPGIDFERAKAIVTGRPEMDRARTAAWLARHGFDAPRLVMRDPSRHGDAPHQVAAHKAQAALALSCTHFVESDPVQAIHIARFAPLMRVIWWNADDGAGHLVSSHRWGVGAMAAQ</sequence>
<keyword evidence="2" id="KW-0808">Transferase</keyword>
<evidence type="ECO:0000313" key="3">
    <source>
        <dbReference type="Proteomes" id="UP000235347"/>
    </source>
</evidence>
<keyword evidence="2" id="KW-0328">Glycosyltransferase</keyword>
<dbReference type="InterPro" id="IPR000836">
    <property type="entry name" value="PRTase_dom"/>
</dbReference>
<dbReference type="Pfam" id="PF00156">
    <property type="entry name" value="Pribosyltran"/>
    <property type="match status" value="1"/>
</dbReference>